<dbReference type="SUPFAM" id="SSF53850">
    <property type="entry name" value="Periplasmic binding protein-like II"/>
    <property type="match status" value="1"/>
</dbReference>
<dbReference type="Gene3D" id="3.40.190.10">
    <property type="entry name" value="Periplasmic binding protein-like II"/>
    <property type="match status" value="1"/>
</dbReference>
<proteinExistence type="predicted"/>
<dbReference type="Gene3D" id="3.10.105.10">
    <property type="entry name" value="Dipeptide-binding Protein, Domain 3"/>
    <property type="match status" value="1"/>
</dbReference>
<evidence type="ECO:0000313" key="2">
    <source>
        <dbReference type="Proteomes" id="UP000249557"/>
    </source>
</evidence>
<evidence type="ECO:0008006" key="3">
    <source>
        <dbReference type="Google" id="ProtNLM"/>
    </source>
</evidence>
<dbReference type="EMBL" id="QFNK01000056">
    <property type="protein sequence ID" value="PZO87479.1"/>
    <property type="molecule type" value="Genomic_DNA"/>
</dbReference>
<dbReference type="Proteomes" id="UP000249557">
    <property type="component" value="Unassembled WGS sequence"/>
</dbReference>
<protein>
    <recommendedName>
        <fullName evidence="3">ABC transporter substrate-binding protein</fullName>
    </recommendedName>
</protein>
<accession>A0A2W5A4U8</accession>
<evidence type="ECO:0000313" key="1">
    <source>
        <dbReference type="EMBL" id="PZO87479.1"/>
    </source>
</evidence>
<sequence>IKGSRNYIGIKDKVVDELIEKIIRAPSRAELVALTHALDRILLSGYYVIPHWHTDKFNLAYWKKIQRPENLSPLTPAVSETWWTRQQ</sequence>
<dbReference type="AlphaFoldDB" id="A0A2W5A4U8"/>
<comment type="caution">
    <text evidence="1">The sequence shown here is derived from an EMBL/GenBank/DDBJ whole genome shotgun (WGS) entry which is preliminary data.</text>
</comment>
<gene>
    <name evidence="1" type="ORF">DI626_03940</name>
</gene>
<organism evidence="1 2">
    <name type="scientific">Micavibrio aeruginosavorus</name>
    <dbReference type="NCBI Taxonomy" id="349221"/>
    <lineage>
        <taxon>Bacteria</taxon>
        <taxon>Pseudomonadati</taxon>
        <taxon>Bdellovibrionota</taxon>
        <taxon>Bdellovibrionia</taxon>
        <taxon>Bdellovibrionales</taxon>
        <taxon>Pseudobdellovibrionaceae</taxon>
        <taxon>Micavibrio</taxon>
    </lineage>
</organism>
<reference evidence="1 2" key="1">
    <citation type="submission" date="2017-08" db="EMBL/GenBank/DDBJ databases">
        <title>Infants hospitalized years apart are colonized by the same room-sourced microbial strains.</title>
        <authorList>
            <person name="Brooks B."/>
            <person name="Olm M.R."/>
            <person name="Firek B.A."/>
            <person name="Baker R."/>
            <person name="Thomas B.C."/>
            <person name="Morowitz M.J."/>
            <person name="Banfield J.F."/>
        </authorList>
    </citation>
    <scope>NUCLEOTIDE SEQUENCE [LARGE SCALE GENOMIC DNA]</scope>
    <source>
        <strain evidence="1">S2_018_000_R2_104</strain>
    </source>
</reference>
<name>A0A2W5A4U8_9BACT</name>
<feature type="non-terminal residue" evidence="1">
    <location>
        <position position="1"/>
    </location>
</feature>